<feature type="domain" description="Flagellar M-ring N-terminal" evidence="11">
    <location>
        <begin position="46"/>
        <end position="221"/>
    </location>
</feature>
<evidence type="ECO:0000256" key="8">
    <source>
        <dbReference type="ARBA" id="ARBA00023143"/>
    </source>
</evidence>
<reference evidence="13" key="2">
    <citation type="submission" date="2015-10" db="EMBL/GenBank/DDBJ databases">
        <authorList>
            <person name="Gilbert D.G."/>
        </authorList>
    </citation>
    <scope>NUCLEOTIDE SEQUENCE</scope>
    <source>
        <strain evidence="13">GO-13</strain>
    </source>
</reference>
<dbReference type="PANTHER" id="PTHR30046:SF0">
    <property type="entry name" value="FLAGELLAR M-RING PROTEIN"/>
    <property type="match status" value="1"/>
</dbReference>
<reference evidence="13 15" key="1">
    <citation type="journal article" date="2015" name="Int. J. Syst. Evol. Microbiol.">
        <title>Bacillus glycinifermentans sp. nov., isolated from fermented soybean paste.</title>
        <authorList>
            <person name="Kim S.J."/>
            <person name="Dunlap C.A."/>
            <person name="Kwon S.W."/>
            <person name="Rooney A.P."/>
        </authorList>
    </citation>
    <scope>NUCLEOTIDE SEQUENCE [LARGE SCALE GENOMIC DNA]</scope>
    <source>
        <strain evidence="13 15">GO-13</strain>
    </source>
</reference>
<comment type="subcellular location">
    <subcellularLocation>
        <location evidence="1 9">Bacterial flagellum basal body</location>
    </subcellularLocation>
    <subcellularLocation>
        <location evidence="2">Cell membrane</location>
        <topology evidence="2">Multi-pass membrane protein</topology>
    </subcellularLocation>
</comment>
<dbReference type="GO" id="GO:0003774">
    <property type="term" value="F:cytoskeletal motor activity"/>
    <property type="evidence" value="ECO:0007669"/>
    <property type="project" value="InterPro"/>
</dbReference>
<evidence type="ECO:0000256" key="7">
    <source>
        <dbReference type="ARBA" id="ARBA00023136"/>
    </source>
</evidence>
<evidence type="ECO:0000256" key="10">
    <source>
        <dbReference type="SAM" id="Phobius"/>
    </source>
</evidence>
<evidence type="ECO:0000256" key="9">
    <source>
        <dbReference type="PIRNR" id="PIRNR004862"/>
    </source>
</evidence>
<evidence type="ECO:0000259" key="12">
    <source>
        <dbReference type="Pfam" id="PF08345"/>
    </source>
</evidence>
<dbReference type="EMBL" id="LECW02000015">
    <property type="protein sequence ID" value="KRT93844.1"/>
    <property type="molecule type" value="Genomic_DNA"/>
</dbReference>
<dbReference type="GO" id="GO:0005886">
    <property type="term" value="C:plasma membrane"/>
    <property type="evidence" value="ECO:0007669"/>
    <property type="project" value="UniProtKB-SubCell"/>
</dbReference>
<dbReference type="InterPro" id="IPR043427">
    <property type="entry name" value="YscJ/FliF"/>
</dbReference>
<reference evidence="14 16" key="3">
    <citation type="submission" date="2023-03" db="EMBL/GenBank/DDBJ databases">
        <title>Agriculturally important microbes genome sequencing.</title>
        <authorList>
            <person name="Dunlap C."/>
        </authorList>
    </citation>
    <scope>NUCLEOTIDE SEQUENCE [LARGE SCALE GENOMIC DNA]</scope>
    <source>
        <strain evidence="14 16">CBP-3203</strain>
    </source>
</reference>
<keyword evidence="13" id="KW-0969">Cilium</keyword>
<feature type="transmembrane region" description="Helical" evidence="10">
    <location>
        <begin position="448"/>
        <end position="469"/>
    </location>
</feature>
<accession>A0A0T6BQD9</accession>
<dbReference type="Proteomes" id="UP000036168">
    <property type="component" value="Unassembled WGS sequence"/>
</dbReference>
<dbReference type="PANTHER" id="PTHR30046">
    <property type="entry name" value="FLAGELLAR M-RING PROTEIN"/>
    <property type="match status" value="1"/>
</dbReference>
<dbReference type="InterPro" id="IPR013556">
    <property type="entry name" value="Flag_M-ring_C"/>
</dbReference>
<evidence type="ECO:0000313" key="16">
    <source>
        <dbReference type="Proteomes" id="UP001341297"/>
    </source>
</evidence>
<keyword evidence="6 10" id="KW-1133">Transmembrane helix</keyword>
<keyword evidence="7 10" id="KW-0472">Membrane</keyword>
<dbReference type="EMBL" id="JARRTL010000009">
    <property type="protein sequence ID" value="MEC0485266.1"/>
    <property type="molecule type" value="Genomic_DNA"/>
</dbReference>
<dbReference type="GO" id="GO:0071973">
    <property type="term" value="P:bacterial-type flagellum-dependent cell motility"/>
    <property type="evidence" value="ECO:0007669"/>
    <property type="project" value="InterPro"/>
</dbReference>
<evidence type="ECO:0000313" key="15">
    <source>
        <dbReference type="Proteomes" id="UP000036168"/>
    </source>
</evidence>
<dbReference type="InterPro" id="IPR045851">
    <property type="entry name" value="AMP-bd_C_sf"/>
</dbReference>
<protein>
    <recommendedName>
        <fullName evidence="9">Flagellar M-ring protein</fullName>
    </recommendedName>
</protein>
<keyword evidence="5 10" id="KW-0812">Transmembrane</keyword>
<dbReference type="InterPro" id="IPR006182">
    <property type="entry name" value="FliF_N_dom"/>
</dbReference>
<dbReference type="PRINTS" id="PR01009">
    <property type="entry name" value="FLGMRINGFLIF"/>
</dbReference>
<evidence type="ECO:0000256" key="3">
    <source>
        <dbReference type="ARBA" id="ARBA00007971"/>
    </source>
</evidence>
<dbReference type="InterPro" id="IPR000067">
    <property type="entry name" value="FlgMring_FliF"/>
</dbReference>
<keyword evidence="16" id="KW-1185">Reference proteome</keyword>
<dbReference type="Pfam" id="PF08345">
    <property type="entry name" value="YscJ_FliF_C"/>
    <property type="match status" value="1"/>
</dbReference>
<dbReference type="AlphaFoldDB" id="A0A0T6BQD9"/>
<evidence type="ECO:0000256" key="2">
    <source>
        <dbReference type="ARBA" id="ARBA00004651"/>
    </source>
</evidence>
<evidence type="ECO:0000256" key="6">
    <source>
        <dbReference type="ARBA" id="ARBA00022989"/>
    </source>
</evidence>
<feature type="domain" description="Flagellar M-ring C-terminal" evidence="12">
    <location>
        <begin position="258"/>
        <end position="401"/>
    </location>
</feature>
<name>A0A0T6BQD9_9BACI</name>
<dbReference type="STRING" id="1664069.BGLY_1836"/>
<keyword evidence="13" id="KW-0282">Flagellum</keyword>
<proteinExistence type="inferred from homology"/>
<comment type="function">
    <text evidence="9">The M ring may be actively involved in energy transduction.</text>
</comment>
<dbReference type="NCBIfam" id="TIGR00206">
    <property type="entry name" value="fliF"/>
    <property type="match status" value="1"/>
</dbReference>
<feature type="transmembrane region" description="Helical" evidence="10">
    <location>
        <begin position="25"/>
        <end position="45"/>
    </location>
</feature>
<evidence type="ECO:0000259" key="11">
    <source>
        <dbReference type="Pfam" id="PF01514"/>
    </source>
</evidence>
<organism evidence="13 15">
    <name type="scientific">Bacillus glycinifermentans</name>
    <dbReference type="NCBI Taxonomy" id="1664069"/>
    <lineage>
        <taxon>Bacteria</taxon>
        <taxon>Bacillati</taxon>
        <taxon>Bacillota</taxon>
        <taxon>Bacilli</taxon>
        <taxon>Bacillales</taxon>
        <taxon>Bacillaceae</taxon>
        <taxon>Bacillus</taxon>
    </lineage>
</organism>
<dbReference type="OrthoDB" id="9807026at2"/>
<dbReference type="RefSeq" id="WP_057957555.1">
    <property type="nucleotide sequence ID" value="NZ_CP023481.1"/>
</dbReference>
<evidence type="ECO:0000256" key="5">
    <source>
        <dbReference type="ARBA" id="ARBA00022692"/>
    </source>
</evidence>
<comment type="similarity">
    <text evidence="3 9">Belongs to the FliF family.</text>
</comment>
<dbReference type="Pfam" id="PF01514">
    <property type="entry name" value="YscJ_FliF"/>
    <property type="match status" value="1"/>
</dbReference>
<keyword evidence="4" id="KW-1003">Cell membrane</keyword>
<dbReference type="Proteomes" id="UP001341297">
    <property type="component" value="Unassembled WGS sequence"/>
</dbReference>
<evidence type="ECO:0000256" key="1">
    <source>
        <dbReference type="ARBA" id="ARBA00004117"/>
    </source>
</evidence>
<keyword evidence="8 9" id="KW-0975">Bacterial flagellum</keyword>
<keyword evidence="13" id="KW-0966">Cell projection</keyword>
<evidence type="ECO:0000313" key="13">
    <source>
        <dbReference type="EMBL" id="KRT93844.1"/>
    </source>
</evidence>
<dbReference type="GO" id="GO:0009431">
    <property type="term" value="C:bacterial-type flagellum basal body, MS ring"/>
    <property type="evidence" value="ECO:0007669"/>
    <property type="project" value="InterPro"/>
</dbReference>
<sequence length="533" mass="59305">MNRTLTQIKTKITDFWNKRSKLQKILMIGGFAAAVIFTIIIAIFASSEKMVPLYKDLSAEEAGQIKQVLDEKSVSSELADNGTVIKVPEEQVDSLKVELAAQGLPKSGNIDYSFFSQNASFGMTDNEFDVLKAEATQTELSNLIKGMDGIKDAKVMINMPKDSVFIGEEKPEASASIVLQIKPGYTLDKSQINGLYHLVSKSVPNLDPKNIVIMDQNSNYYDQNSEGAGATAGDTYASQREIKTQIEKDLQRQVQSLLGTMMGQDKVAVSVTTDIDFTQEKRKEDLVEPVDKENMAGIVVSSEKISETYSGDGAQAGGVNGTGDQDVTNYAETEDGNNNGNYEKSEDRLNYEVNKIHKEIAESPYKVRDLGIQVLVEPPDPKKPASLTQERQDDIKNILSTIVRTSIDKSENNNLSDEDLQNKIVVSVEQFDGKAAVDTAKDTGGIPLWVYIAGGAVLIALIGLIFWLVRRRKNDDEEYEEEWYETPQEPIKVADVNNEKETEETVRRKQLEKMAKDKPEEFAKLLRSWLTED</sequence>
<gene>
    <name evidence="14" type="primary">fliF</name>
    <name evidence="13" type="ORF">AB447_215920</name>
    <name evidence="14" type="ORF">P8828_10530</name>
</gene>
<evidence type="ECO:0000313" key="14">
    <source>
        <dbReference type="EMBL" id="MEC0485266.1"/>
    </source>
</evidence>
<dbReference type="Gene3D" id="3.30.300.30">
    <property type="match status" value="1"/>
</dbReference>
<dbReference type="PIRSF" id="PIRSF004862">
    <property type="entry name" value="FliF"/>
    <property type="match status" value="1"/>
</dbReference>
<dbReference type="NCBIfam" id="TIGR01167">
    <property type="entry name" value="LPXTG_anchor"/>
    <property type="match status" value="1"/>
</dbReference>
<comment type="caution">
    <text evidence="13">The sequence shown here is derived from an EMBL/GenBank/DDBJ whole genome shotgun (WGS) entry which is preliminary data.</text>
</comment>
<evidence type="ECO:0000256" key="4">
    <source>
        <dbReference type="ARBA" id="ARBA00022475"/>
    </source>
</evidence>